<protein>
    <submittedName>
        <fullName evidence="3">Uncharacterized protein</fullName>
    </submittedName>
</protein>
<feature type="compositionally biased region" description="Basic and acidic residues" evidence="2">
    <location>
        <begin position="47"/>
        <end position="63"/>
    </location>
</feature>
<feature type="region of interest" description="Disordered" evidence="2">
    <location>
        <begin position="1"/>
        <end position="89"/>
    </location>
</feature>
<proteinExistence type="predicted"/>
<dbReference type="AlphaFoldDB" id="A0A6M3XQP2"/>
<evidence type="ECO:0000256" key="2">
    <source>
        <dbReference type="SAM" id="MobiDB-lite"/>
    </source>
</evidence>
<feature type="compositionally biased region" description="Basic and acidic residues" evidence="2">
    <location>
        <begin position="15"/>
        <end position="27"/>
    </location>
</feature>
<feature type="compositionally biased region" description="Basic and acidic residues" evidence="2">
    <location>
        <begin position="284"/>
        <end position="293"/>
    </location>
</feature>
<organism evidence="3">
    <name type="scientific">viral metagenome</name>
    <dbReference type="NCBI Taxonomy" id="1070528"/>
    <lineage>
        <taxon>unclassified sequences</taxon>
        <taxon>metagenomes</taxon>
        <taxon>organismal metagenomes</taxon>
    </lineage>
</organism>
<feature type="coiled-coil region" evidence="1">
    <location>
        <begin position="186"/>
        <end position="213"/>
    </location>
</feature>
<feature type="region of interest" description="Disordered" evidence="2">
    <location>
        <begin position="282"/>
        <end position="313"/>
    </location>
</feature>
<feature type="compositionally biased region" description="Acidic residues" evidence="2">
    <location>
        <begin position="64"/>
        <end position="82"/>
    </location>
</feature>
<reference evidence="3" key="1">
    <citation type="submission" date="2020-03" db="EMBL/GenBank/DDBJ databases">
        <title>The deep terrestrial virosphere.</title>
        <authorList>
            <person name="Holmfeldt K."/>
            <person name="Nilsson E."/>
            <person name="Simone D."/>
            <person name="Lopez-Fernandez M."/>
            <person name="Wu X."/>
            <person name="de Brujin I."/>
            <person name="Lundin D."/>
            <person name="Andersson A."/>
            <person name="Bertilsson S."/>
            <person name="Dopson M."/>
        </authorList>
    </citation>
    <scope>NUCLEOTIDE SEQUENCE</scope>
    <source>
        <strain evidence="3">TM448B01828</strain>
    </source>
</reference>
<accession>A0A6M3XQP2</accession>
<evidence type="ECO:0000256" key="1">
    <source>
        <dbReference type="SAM" id="Coils"/>
    </source>
</evidence>
<sequence length="335" mass="37580">MADQYGERTPAAQAEFEKAEASRRTLTRDQLLSLAGESATKVANQPKGEEAEKKVAETPSKEEGESEEAEGEAENEPEDPEFDVPNLGKVKASELKTWKEGALREKDYTEKTQELAKEKKTLQELWNILESRGVLDLFDGLRDNTEFQKDPKAFIKKIKTLPAFEPIPKMEGEEWEDVSESVKKSFSSLSRQLAETQARLDKFETRQANSDQERAEQAFDDGMALIKEMAQKEGFEYTPEWERKVLKHIADTNATFKGAFDEVIGPEILKNLRAELASIKGKGKGTDKKKLETTRVSGGNTVPSVIPKPGSRPSYLGRKVFSREELLKHAGIAEK</sequence>
<keyword evidence="1" id="KW-0175">Coiled coil</keyword>
<dbReference type="EMBL" id="MT144828">
    <property type="protein sequence ID" value="QJI00100.1"/>
    <property type="molecule type" value="Genomic_DNA"/>
</dbReference>
<name>A0A6M3XQP2_9ZZZZ</name>
<feature type="compositionally biased region" description="Polar residues" evidence="2">
    <location>
        <begin position="294"/>
        <end position="303"/>
    </location>
</feature>
<evidence type="ECO:0000313" key="3">
    <source>
        <dbReference type="EMBL" id="QJI00100.1"/>
    </source>
</evidence>
<gene>
    <name evidence="3" type="ORF">TM448B01828_0005</name>
</gene>